<evidence type="ECO:0000256" key="14">
    <source>
        <dbReference type="SAM" id="Phobius"/>
    </source>
</evidence>
<dbReference type="PANTHER" id="PTHR48086">
    <property type="entry name" value="SODIUM/PROLINE SYMPORTER-RELATED"/>
    <property type="match status" value="1"/>
</dbReference>
<dbReference type="GO" id="GO:0005886">
    <property type="term" value="C:plasma membrane"/>
    <property type="evidence" value="ECO:0007669"/>
    <property type="project" value="UniProtKB-SubCell"/>
</dbReference>
<evidence type="ECO:0000313" key="16">
    <source>
        <dbReference type="Proteomes" id="UP000199079"/>
    </source>
</evidence>
<dbReference type="InterPro" id="IPR050277">
    <property type="entry name" value="Sodium:Solute_Symporter"/>
</dbReference>
<dbReference type="NCBIfam" id="TIGR00813">
    <property type="entry name" value="sss"/>
    <property type="match status" value="1"/>
</dbReference>
<evidence type="ECO:0000256" key="11">
    <source>
        <dbReference type="ARBA" id="ARBA00023201"/>
    </source>
</evidence>
<dbReference type="RefSeq" id="WP_021073570.1">
    <property type="nucleotide sequence ID" value="NZ_FNPC01000002.1"/>
</dbReference>
<keyword evidence="16" id="KW-1185">Reference proteome</keyword>
<comment type="subcellular location">
    <subcellularLocation>
        <location evidence="1">Cell membrane</location>
        <topology evidence="1">Multi-pass membrane protein</topology>
    </subcellularLocation>
</comment>
<keyword evidence="7 14" id="KW-1133">Transmembrane helix</keyword>
<evidence type="ECO:0000256" key="9">
    <source>
        <dbReference type="ARBA" id="ARBA00023065"/>
    </source>
</evidence>
<feature type="transmembrane region" description="Helical" evidence="14">
    <location>
        <begin position="367"/>
        <end position="385"/>
    </location>
</feature>
<feature type="transmembrane region" description="Helical" evidence="14">
    <location>
        <begin position="454"/>
        <end position="473"/>
    </location>
</feature>
<dbReference type="CDD" id="cd11475">
    <property type="entry name" value="SLC5sbd_PutP"/>
    <property type="match status" value="1"/>
</dbReference>
<evidence type="ECO:0000256" key="5">
    <source>
        <dbReference type="ARBA" id="ARBA00022692"/>
    </source>
</evidence>
<evidence type="ECO:0000256" key="8">
    <source>
        <dbReference type="ARBA" id="ARBA00023053"/>
    </source>
</evidence>
<sequence>MVETIIYVEFIIYLVALLVIGAYGGRLTETAPDYLLGGRKLDLFSGALSEQASLWSGWLVIGFPALVYANGISSLWWMVWQIPLGIVTWGILAKRIGRYSRVLDSLTIPGFLASRYGDTRHLIRITSTLVIAIFMAGYIAGQLLAAASAISVGFDLSYNLGFAIALGVVVVYTVMGGFTASAYTDVLQALLMTAFAIIVPIAVVVVVGGPGELMTQFNAAASDSMTSFTGGRTPYEFLIFSTIAVIALGGLGQPHGVVRYMGMERPSKAGLSMVVAIVFMLIALVGIPIISLGAVFMLPGIENQDLVAPMMILETLPPWLAGFLLAGGVAAIMSTADSQLLVAGSAFGEDVYNGIINQDASDGKILLANRIAVLGVGVLAAAWAWVTPGSVHTTILFAWAGLGAGLGPALALSVYWKRTTGPGVIAGMITGLITTVVWNQLSGGPGMVFDVYELLPSFTLAVAAIVIVSYLTGPPNRGEEEIQRELTEIAKPLQDEIDLARERQRTATGPSAEADDQHLVAATEEEIATTYLSERRLDDLSTASS</sequence>
<evidence type="ECO:0000256" key="6">
    <source>
        <dbReference type="ARBA" id="ARBA00022847"/>
    </source>
</evidence>
<organism evidence="15 16">
    <name type="scientific">Halopenitus persicus</name>
    <dbReference type="NCBI Taxonomy" id="1048396"/>
    <lineage>
        <taxon>Archaea</taxon>
        <taxon>Methanobacteriati</taxon>
        <taxon>Methanobacteriota</taxon>
        <taxon>Stenosarchaea group</taxon>
        <taxon>Halobacteria</taxon>
        <taxon>Halobacteriales</taxon>
        <taxon>Haloferacaceae</taxon>
        <taxon>Halopenitus</taxon>
    </lineage>
</organism>
<feature type="transmembrane region" description="Helical" evidence="14">
    <location>
        <begin position="237"/>
        <end position="258"/>
    </location>
</feature>
<dbReference type="Gene3D" id="1.20.1730.10">
    <property type="entry name" value="Sodium/glucose cotransporter"/>
    <property type="match status" value="1"/>
</dbReference>
<feature type="transmembrane region" description="Helical" evidence="14">
    <location>
        <begin position="423"/>
        <end position="442"/>
    </location>
</feature>
<dbReference type="GO" id="GO:0031402">
    <property type="term" value="F:sodium ion binding"/>
    <property type="evidence" value="ECO:0007669"/>
    <property type="project" value="InterPro"/>
</dbReference>
<dbReference type="Pfam" id="PF00474">
    <property type="entry name" value="SSF"/>
    <property type="match status" value="1"/>
</dbReference>
<protein>
    <submittedName>
        <fullName evidence="15">Sodium/proline symporter</fullName>
    </submittedName>
</protein>
<dbReference type="OrthoDB" id="9779at2157"/>
<keyword evidence="9" id="KW-0406">Ion transport</keyword>
<keyword evidence="10 14" id="KW-0472">Membrane</keyword>
<reference evidence="16" key="1">
    <citation type="submission" date="2016-10" db="EMBL/GenBank/DDBJ databases">
        <authorList>
            <person name="Varghese N."/>
            <person name="Submissions S."/>
        </authorList>
    </citation>
    <scope>NUCLEOTIDE SEQUENCE [LARGE SCALE GENOMIC DNA]</scope>
    <source>
        <strain evidence="16">DC30,IBRC 10041,KCTC 4046</strain>
    </source>
</reference>
<evidence type="ECO:0000256" key="12">
    <source>
        <dbReference type="ARBA" id="ARBA00033708"/>
    </source>
</evidence>
<dbReference type="Proteomes" id="UP000199079">
    <property type="component" value="Unassembled WGS sequence"/>
</dbReference>
<accession>A0A1H3GBQ3</accession>
<feature type="transmembrane region" description="Helical" evidence="14">
    <location>
        <begin position="318"/>
        <end position="336"/>
    </location>
</feature>
<evidence type="ECO:0000313" key="15">
    <source>
        <dbReference type="EMBL" id="SDY00753.1"/>
    </source>
</evidence>
<proteinExistence type="inferred from homology"/>
<dbReference type="GO" id="GO:0005298">
    <property type="term" value="F:proline:sodium symporter activity"/>
    <property type="evidence" value="ECO:0007669"/>
    <property type="project" value="InterPro"/>
</dbReference>
<feature type="transmembrane region" description="Helical" evidence="14">
    <location>
        <begin position="397"/>
        <end position="416"/>
    </location>
</feature>
<dbReference type="InterPro" id="IPR001734">
    <property type="entry name" value="Na/solute_symporter"/>
</dbReference>
<feature type="transmembrane region" description="Helical" evidence="14">
    <location>
        <begin position="129"/>
        <end position="150"/>
    </location>
</feature>
<comment type="similarity">
    <text evidence="2 13">Belongs to the sodium:solute symporter (SSF) (TC 2.A.21) family.</text>
</comment>
<dbReference type="AlphaFoldDB" id="A0A1H3GBQ3"/>
<dbReference type="InterPro" id="IPR038377">
    <property type="entry name" value="Na/Glc_symporter_sf"/>
</dbReference>
<evidence type="ECO:0000256" key="7">
    <source>
        <dbReference type="ARBA" id="ARBA00022989"/>
    </source>
</evidence>
<evidence type="ECO:0000256" key="10">
    <source>
        <dbReference type="ARBA" id="ARBA00023136"/>
    </source>
</evidence>
<dbReference type="InterPro" id="IPR011851">
    <property type="entry name" value="Na/Pro_symporter"/>
</dbReference>
<dbReference type="EMBL" id="FNPC01000002">
    <property type="protein sequence ID" value="SDY00753.1"/>
    <property type="molecule type" value="Genomic_DNA"/>
</dbReference>
<gene>
    <name evidence="15" type="ORF">SAMN05216564_102410</name>
</gene>
<name>A0A1H3GBQ3_9EURY</name>
<keyword evidence="5 14" id="KW-0812">Transmembrane</keyword>
<keyword evidence="6" id="KW-0769">Symport</keyword>
<evidence type="ECO:0000256" key="3">
    <source>
        <dbReference type="ARBA" id="ARBA00022448"/>
    </source>
</evidence>
<feature type="transmembrane region" description="Helical" evidence="14">
    <location>
        <begin position="270"/>
        <end position="298"/>
    </location>
</feature>
<dbReference type="GeneID" id="43838961"/>
<dbReference type="PROSITE" id="PS50283">
    <property type="entry name" value="NA_SOLUT_SYMP_3"/>
    <property type="match status" value="1"/>
</dbReference>
<keyword evidence="4" id="KW-1003">Cell membrane</keyword>
<feature type="transmembrane region" description="Helical" evidence="14">
    <location>
        <begin position="186"/>
        <end position="207"/>
    </location>
</feature>
<evidence type="ECO:0000256" key="1">
    <source>
        <dbReference type="ARBA" id="ARBA00004651"/>
    </source>
</evidence>
<evidence type="ECO:0000256" key="2">
    <source>
        <dbReference type="ARBA" id="ARBA00006434"/>
    </source>
</evidence>
<feature type="transmembrane region" description="Helical" evidence="14">
    <location>
        <begin position="156"/>
        <end position="174"/>
    </location>
</feature>
<feature type="transmembrane region" description="Helical" evidence="14">
    <location>
        <begin position="6"/>
        <end position="25"/>
    </location>
</feature>
<comment type="catalytic activity">
    <reaction evidence="12">
        <text>L-proline(in) + Na(+)(in) = L-proline(out) + Na(+)(out)</text>
        <dbReference type="Rhea" id="RHEA:28967"/>
        <dbReference type="ChEBI" id="CHEBI:29101"/>
        <dbReference type="ChEBI" id="CHEBI:60039"/>
    </reaction>
</comment>
<dbReference type="GO" id="GO:0015824">
    <property type="term" value="P:proline transport"/>
    <property type="evidence" value="ECO:0007669"/>
    <property type="project" value="InterPro"/>
</dbReference>
<feature type="transmembrane region" description="Helical" evidence="14">
    <location>
        <begin position="75"/>
        <end position="93"/>
    </location>
</feature>
<keyword evidence="8" id="KW-0915">Sodium</keyword>
<dbReference type="PANTHER" id="PTHR48086:SF3">
    <property type="entry name" value="SODIUM_PROLINE SYMPORTER"/>
    <property type="match status" value="1"/>
</dbReference>
<evidence type="ECO:0000256" key="13">
    <source>
        <dbReference type="RuleBase" id="RU362091"/>
    </source>
</evidence>
<keyword evidence="11" id="KW-0739">Sodium transport</keyword>
<keyword evidence="3" id="KW-0813">Transport</keyword>
<evidence type="ECO:0000256" key="4">
    <source>
        <dbReference type="ARBA" id="ARBA00022475"/>
    </source>
</evidence>